<comment type="caution">
    <text evidence="5">The sequence shown here is derived from an EMBL/GenBank/DDBJ whole genome shotgun (WGS) entry which is preliminary data.</text>
</comment>
<dbReference type="InterPro" id="IPR027417">
    <property type="entry name" value="P-loop_NTPase"/>
</dbReference>
<evidence type="ECO:0000313" key="6">
    <source>
        <dbReference type="Proteomes" id="UP000775872"/>
    </source>
</evidence>
<keyword evidence="2" id="KW-0067">ATP-binding</keyword>
<evidence type="ECO:0000256" key="2">
    <source>
        <dbReference type="ARBA" id="ARBA00022840"/>
    </source>
</evidence>
<dbReference type="SUPFAM" id="SSF52540">
    <property type="entry name" value="P-loop containing nucleoside triphosphate hydrolases"/>
    <property type="match status" value="1"/>
</dbReference>
<dbReference type="EMBL" id="CABFOC020000035">
    <property type="protein sequence ID" value="CAH0049955.1"/>
    <property type="molecule type" value="Genomic_DNA"/>
</dbReference>
<name>A0A9N9Z6W9_9HYPO</name>
<dbReference type="OrthoDB" id="5244781at2759"/>
<dbReference type="Gene3D" id="3.40.50.10810">
    <property type="entry name" value="Tandem AAA-ATPase domain"/>
    <property type="match status" value="1"/>
</dbReference>
<feature type="chain" id="PRO_5040120301" description="SNF2 N-terminal domain-containing protein" evidence="3">
    <location>
        <begin position="21"/>
        <end position="113"/>
    </location>
</feature>
<feature type="signal peptide" evidence="3">
    <location>
        <begin position="1"/>
        <end position="20"/>
    </location>
</feature>
<dbReference type="InterPro" id="IPR038718">
    <property type="entry name" value="SNF2-like_sf"/>
</dbReference>
<reference evidence="5 6" key="2">
    <citation type="submission" date="2021-10" db="EMBL/GenBank/DDBJ databases">
        <authorList>
            <person name="Piombo E."/>
        </authorList>
    </citation>
    <scope>NUCLEOTIDE SEQUENCE [LARGE SCALE GENOMIC DNA]</scope>
</reference>
<evidence type="ECO:0000256" key="1">
    <source>
        <dbReference type="ARBA" id="ARBA00022741"/>
    </source>
</evidence>
<accession>A0A9N9Z6W9</accession>
<dbReference type="Proteomes" id="UP000775872">
    <property type="component" value="Unassembled WGS sequence"/>
</dbReference>
<organism evidence="5 6">
    <name type="scientific">Clonostachys solani</name>
    <dbReference type="NCBI Taxonomy" id="160281"/>
    <lineage>
        <taxon>Eukaryota</taxon>
        <taxon>Fungi</taxon>
        <taxon>Dikarya</taxon>
        <taxon>Ascomycota</taxon>
        <taxon>Pezizomycotina</taxon>
        <taxon>Sordariomycetes</taxon>
        <taxon>Hypocreomycetidae</taxon>
        <taxon>Hypocreales</taxon>
        <taxon>Bionectriaceae</taxon>
        <taxon>Clonostachys</taxon>
    </lineage>
</organism>
<protein>
    <recommendedName>
        <fullName evidence="4">SNF2 N-terminal domain-containing protein</fullName>
    </recommendedName>
</protein>
<dbReference type="AlphaFoldDB" id="A0A9N9Z6W9"/>
<dbReference type="InterPro" id="IPR000330">
    <property type="entry name" value="SNF2_N"/>
</dbReference>
<evidence type="ECO:0000256" key="3">
    <source>
        <dbReference type="SAM" id="SignalP"/>
    </source>
</evidence>
<dbReference type="Pfam" id="PF00176">
    <property type="entry name" value="SNF2-rel_dom"/>
    <property type="match status" value="1"/>
</dbReference>
<feature type="domain" description="SNF2 N-terminal" evidence="4">
    <location>
        <begin position="20"/>
        <end position="92"/>
    </location>
</feature>
<keyword evidence="1" id="KW-0547">Nucleotide-binding</keyword>
<keyword evidence="3" id="KW-0732">Signal</keyword>
<dbReference type="GO" id="GO:0005524">
    <property type="term" value="F:ATP binding"/>
    <property type="evidence" value="ECO:0007669"/>
    <property type="project" value="InterPro"/>
</dbReference>
<evidence type="ECO:0000259" key="4">
    <source>
        <dbReference type="Pfam" id="PF00176"/>
    </source>
</evidence>
<reference evidence="6" key="1">
    <citation type="submission" date="2019-06" db="EMBL/GenBank/DDBJ databases">
        <authorList>
            <person name="Broberg M."/>
        </authorList>
    </citation>
    <scope>NUCLEOTIDE SEQUENCE [LARGE SCALE GENOMIC DNA]</scope>
</reference>
<evidence type="ECO:0000313" key="5">
    <source>
        <dbReference type="EMBL" id="CAH0049955.1"/>
    </source>
</evidence>
<keyword evidence="6" id="KW-1185">Reference proteome</keyword>
<proteinExistence type="predicted"/>
<sequence>MGKSFASLNAALLRRAQLLADCGPVLVICPTSCVDQWSSEVQKHFNEETRPRCMALHQKETSPKDIVKMDIVIESHGFVRQRFTEATEYIAWFKLKDFVPQRDIDSDGHSHPR</sequence>
<gene>
    <name evidence="5" type="ORF">CSOL1703_00001918</name>
</gene>